<name>A0A256A159_9FLAO</name>
<protein>
    <submittedName>
        <fullName evidence="1">Uncharacterized protein</fullName>
    </submittedName>
</protein>
<organism evidence="1 2">
    <name type="scientific">Flavobacterium aurantiibacter</name>
    <dbReference type="NCBI Taxonomy" id="2023067"/>
    <lineage>
        <taxon>Bacteria</taxon>
        <taxon>Pseudomonadati</taxon>
        <taxon>Bacteroidota</taxon>
        <taxon>Flavobacteriia</taxon>
        <taxon>Flavobacteriales</taxon>
        <taxon>Flavobacteriaceae</taxon>
        <taxon>Flavobacterium</taxon>
    </lineage>
</organism>
<sequence length="69" mass="7540">MISRASTCIFANISREDAVAGNGIAYSPLNKNEVKKTDSYLNTKSDNCVCTVLAEVTTLLQSNERPKML</sequence>
<keyword evidence="2" id="KW-1185">Reference proteome</keyword>
<proteinExistence type="predicted"/>
<comment type="caution">
    <text evidence="1">The sequence shown here is derived from an EMBL/GenBank/DDBJ whole genome shotgun (WGS) entry which is preliminary data.</text>
</comment>
<gene>
    <name evidence="1" type="ORF">CHX27_02970</name>
</gene>
<dbReference type="EMBL" id="NOXX01000142">
    <property type="protein sequence ID" value="OYQ47463.1"/>
    <property type="molecule type" value="Genomic_DNA"/>
</dbReference>
<reference evidence="1 2" key="1">
    <citation type="submission" date="2017-07" db="EMBL/GenBank/DDBJ databases">
        <title>Flavobacterium cyanobacteriorum sp. nov., isolated from cyanobacterial aggregates in a eutrophic lake.</title>
        <authorList>
            <person name="Cai H."/>
        </authorList>
    </citation>
    <scope>NUCLEOTIDE SEQUENCE [LARGE SCALE GENOMIC DNA]</scope>
    <source>
        <strain evidence="1 2">TH167</strain>
    </source>
</reference>
<evidence type="ECO:0000313" key="2">
    <source>
        <dbReference type="Proteomes" id="UP000216035"/>
    </source>
</evidence>
<dbReference type="AlphaFoldDB" id="A0A256A159"/>
<evidence type="ECO:0000313" key="1">
    <source>
        <dbReference type="EMBL" id="OYQ47463.1"/>
    </source>
</evidence>
<accession>A0A256A159</accession>
<dbReference type="Proteomes" id="UP000216035">
    <property type="component" value="Unassembled WGS sequence"/>
</dbReference>